<protein>
    <submittedName>
        <fullName evidence="1">Uncharacterized protein</fullName>
    </submittedName>
</protein>
<comment type="caution">
    <text evidence="1">The sequence shown here is derived from an EMBL/GenBank/DDBJ whole genome shotgun (WGS) entry which is preliminary data.</text>
</comment>
<evidence type="ECO:0000313" key="2">
    <source>
        <dbReference type="Proteomes" id="UP000503820"/>
    </source>
</evidence>
<dbReference type="AlphaFoldDB" id="A0A7J0BQP1"/>
<keyword evidence="2" id="KW-1185">Reference proteome</keyword>
<dbReference type="Proteomes" id="UP000503820">
    <property type="component" value="Unassembled WGS sequence"/>
</dbReference>
<proteinExistence type="predicted"/>
<dbReference type="EMBL" id="BLVP01000002">
    <property type="protein sequence ID" value="GFM35989.1"/>
    <property type="molecule type" value="Genomic_DNA"/>
</dbReference>
<sequence length="221" mass="24821">MNPDALLDAAVACGLADVRRLGELAHSCCPQSSVAVVDFDAVKDKVFAGVNDKPKSCDAVLAAQGAMTFVEMKSILRTWEYTLRLYKRKLKDSGYKKQDILAGPLPEELRAWRLNALLKHVREEFALPGKYYCSCEVLDTLAARMGMAAEWKSGKRNDEFVFVHDLSTADKNAVVISHSLYFLFKRIFKDVRKKTASQVWKISPLMLSCTEFETKYTPAKA</sequence>
<accession>A0A7J0BQP1</accession>
<evidence type="ECO:0000313" key="1">
    <source>
        <dbReference type="EMBL" id="GFM35989.1"/>
    </source>
</evidence>
<gene>
    <name evidence="1" type="ORF">DSM19430T_06730</name>
</gene>
<name>A0A7J0BQP1_9BACT</name>
<reference evidence="1 2" key="1">
    <citation type="submission" date="2020-05" db="EMBL/GenBank/DDBJ databases">
        <title>Draft genome sequence of Desulfovibrio psychrotolerans JS1T.</title>
        <authorList>
            <person name="Ueno A."/>
            <person name="Tamazawa S."/>
            <person name="Tamamura S."/>
            <person name="Murakami T."/>
            <person name="Kiyama T."/>
            <person name="Inomata H."/>
            <person name="Amano Y."/>
            <person name="Miyakawa K."/>
            <person name="Tamaki H."/>
            <person name="Naganuma T."/>
            <person name="Kaneko K."/>
        </authorList>
    </citation>
    <scope>NUCLEOTIDE SEQUENCE [LARGE SCALE GENOMIC DNA]</scope>
    <source>
        <strain evidence="1 2">JS1</strain>
    </source>
</reference>
<organism evidence="1 2">
    <name type="scientific">Desulfovibrio psychrotolerans</name>
    <dbReference type="NCBI Taxonomy" id="415242"/>
    <lineage>
        <taxon>Bacteria</taxon>
        <taxon>Pseudomonadati</taxon>
        <taxon>Thermodesulfobacteriota</taxon>
        <taxon>Desulfovibrionia</taxon>
        <taxon>Desulfovibrionales</taxon>
        <taxon>Desulfovibrionaceae</taxon>
        <taxon>Desulfovibrio</taxon>
    </lineage>
</organism>